<accession>A0A1Q8ZWP2</accession>
<keyword evidence="3" id="KW-1185">Reference proteome</keyword>
<dbReference type="STRING" id="1867956.BJF95_16040"/>
<dbReference type="AlphaFoldDB" id="A0A1Q8ZWP2"/>
<feature type="transmembrane region" description="Helical" evidence="1">
    <location>
        <begin position="96"/>
        <end position="114"/>
    </location>
</feature>
<organism evidence="2 3">
    <name type="scientific">Rhizobium oryziradicis</name>
    <dbReference type="NCBI Taxonomy" id="1867956"/>
    <lineage>
        <taxon>Bacteria</taxon>
        <taxon>Pseudomonadati</taxon>
        <taxon>Pseudomonadota</taxon>
        <taxon>Alphaproteobacteria</taxon>
        <taxon>Hyphomicrobiales</taxon>
        <taxon>Rhizobiaceae</taxon>
        <taxon>Rhizobium/Agrobacterium group</taxon>
        <taxon>Rhizobium</taxon>
    </lineage>
</organism>
<dbReference type="Pfam" id="PF04304">
    <property type="entry name" value="DUF454"/>
    <property type="match status" value="1"/>
</dbReference>
<evidence type="ECO:0008006" key="4">
    <source>
        <dbReference type="Google" id="ProtNLM"/>
    </source>
</evidence>
<comment type="caution">
    <text evidence="2">The sequence shown here is derived from an EMBL/GenBank/DDBJ whole genome shotgun (WGS) entry which is preliminary data.</text>
</comment>
<dbReference type="RefSeq" id="WP_075637785.1">
    <property type="nucleotide sequence ID" value="NZ_MKIM01000020.1"/>
</dbReference>
<reference evidence="2 3" key="1">
    <citation type="submission" date="2016-09" db="EMBL/GenBank/DDBJ databases">
        <title>Rhizobium oryziradicis sp. nov., isolated from the root of rice.</title>
        <authorList>
            <person name="Zhao J."/>
            <person name="Zhang X."/>
        </authorList>
    </citation>
    <scope>NUCLEOTIDE SEQUENCE [LARGE SCALE GENOMIC DNA]</scope>
    <source>
        <strain evidence="2 3">N19</strain>
    </source>
</reference>
<evidence type="ECO:0000313" key="3">
    <source>
        <dbReference type="Proteomes" id="UP000186894"/>
    </source>
</evidence>
<dbReference type="OrthoDB" id="9816293at2"/>
<proteinExistence type="predicted"/>
<protein>
    <recommendedName>
        <fullName evidence="4">DUF454 domain-containing protein</fullName>
    </recommendedName>
</protein>
<dbReference type="EMBL" id="MKIM01000020">
    <property type="protein sequence ID" value="OLP46508.1"/>
    <property type="molecule type" value="Genomic_DNA"/>
</dbReference>
<feature type="transmembrane region" description="Helical" evidence="1">
    <location>
        <begin position="72"/>
        <end position="90"/>
    </location>
</feature>
<sequence>MRLVLFALGWFFVVLGVIGIFLPLLPTTPFMILAAGLFARSSPRFERWLLDHPRFGQPLADWRKQGAISTRAKILAVSMMAASLCVMWFFSSAPLWVRIMTAIILAGSATFVLTRPTPQPKHQDAASESRD</sequence>
<feature type="transmembrane region" description="Helical" evidence="1">
    <location>
        <begin position="6"/>
        <end position="39"/>
    </location>
</feature>
<evidence type="ECO:0000256" key="1">
    <source>
        <dbReference type="SAM" id="Phobius"/>
    </source>
</evidence>
<gene>
    <name evidence="2" type="ORF">BJF95_16040</name>
</gene>
<dbReference type="PIRSF" id="PIRSF016789">
    <property type="entry name" value="DUF454"/>
    <property type="match status" value="1"/>
</dbReference>
<keyword evidence="1" id="KW-0472">Membrane</keyword>
<evidence type="ECO:0000313" key="2">
    <source>
        <dbReference type="EMBL" id="OLP46508.1"/>
    </source>
</evidence>
<dbReference type="InterPro" id="IPR007401">
    <property type="entry name" value="DUF454"/>
</dbReference>
<dbReference type="Proteomes" id="UP000186894">
    <property type="component" value="Unassembled WGS sequence"/>
</dbReference>
<keyword evidence="1" id="KW-1133">Transmembrane helix</keyword>
<dbReference type="GO" id="GO:0005886">
    <property type="term" value="C:plasma membrane"/>
    <property type="evidence" value="ECO:0007669"/>
    <property type="project" value="TreeGrafter"/>
</dbReference>
<dbReference type="PANTHER" id="PTHR35813">
    <property type="entry name" value="INNER MEMBRANE PROTEIN YBAN"/>
    <property type="match status" value="1"/>
</dbReference>
<dbReference type="PANTHER" id="PTHR35813:SF1">
    <property type="entry name" value="INNER MEMBRANE PROTEIN YBAN"/>
    <property type="match status" value="1"/>
</dbReference>
<keyword evidence="1" id="KW-0812">Transmembrane</keyword>
<name>A0A1Q8ZWP2_9HYPH</name>